<keyword evidence="3" id="KW-1185">Reference proteome</keyword>
<dbReference type="Proteomes" id="UP000276133">
    <property type="component" value="Unassembled WGS sequence"/>
</dbReference>
<evidence type="ECO:0000313" key="2">
    <source>
        <dbReference type="EMBL" id="RNA40961.1"/>
    </source>
</evidence>
<feature type="transmembrane region" description="Helical" evidence="1">
    <location>
        <begin position="39"/>
        <end position="60"/>
    </location>
</feature>
<feature type="transmembrane region" description="Helical" evidence="1">
    <location>
        <begin position="102"/>
        <end position="123"/>
    </location>
</feature>
<accession>A0A3M7SYQ8</accession>
<gene>
    <name evidence="2" type="ORF">BpHYR1_044484</name>
</gene>
<evidence type="ECO:0000256" key="1">
    <source>
        <dbReference type="SAM" id="Phobius"/>
    </source>
</evidence>
<name>A0A3M7SYQ8_BRAPC</name>
<feature type="transmembrane region" description="Helical" evidence="1">
    <location>
        <begin position="135"/>
        <end position="158"/>
    </location>
</feature>
<comment type="caution">
    <text evidence="2">The sequence shown here is derived from an EMBL/GenBank/DDBJ whole genome shotgun (WGS) entry which is preliminary data.</text>
</comment>
<proteinExistence type="predicted"/>
<feature type="transmembrane region" description="Helical" evidence="1">
    <location>
        <begin position="225"/>
        <end position="242"/>
    </location>
</feature>
<keyword evidence="1" id="KW-0812">Transmembrane</keyword>
<organism evidence="2 3">
    <name type="scientific">Brachionus plicatilis</name>
    <name type="common">Marine rotifer</name>
    <name type="synonym">Brachionus muelleri</name>
    <dbReference type="NCBI Taxonomy" id="10195"/>
    <lineage>
        <taxon>Eukaryota</taxon>
        <taxon>Metazoa</taxon>
        <taxon>Spiralia</taxon>
        <taxon>Gnathifera</taxon>
        <taxon>Rotifera</taxon>
        <taxon>Eurotatoria</taxon>
        <taxon>Monogononta</taxon>
        <taxon>Pseudotrocha</taxon>
        <taxon>Ploima</taxon>
        <taxon>Brachionidae</taxon>
        <taxon>Brachionus</taxon>
    </lineage>
</organism>
<dbReference type="OrthoDB" id="10575538at2759"/>
<dbReference type="EMBL" id="REGN01000564">
    <property type="protein sequence ID" value="RNA40961.1"/>
    <property type="molecule type" value="Genomic_DNA"/>
</dbReference>
<evidence type="ECO:0000313" key="3">
    <source>
        <dbReference type="Proteomes" id="UP000276133"/>
    </source>
</evidence>
<feature type="transmembrane region" description="Helical" evidence="1">
    <location>
        <begin position="194"/>
        <end position="213"/>
    </location>
</feature>
<reference evidence="2 3" key="1">
    <citation type="journal article" date="2018" name="Sci. Rep.">
        <title>Genomic signatures of local adaptation to the degree of environmental predictability in rotifers.</title>
        <authorList>
            <person name="Franch-Gras L."/>
            <person name="Hahn C."/>
            <person name="Garcia-Roger E.M."/>
            <person name="Carmona M.J."/>
            <person name="Serra M."/>
            <person name="Gomez A."/>
        </authorList>
    </citation>
    <scope>NUCLEOTIDE SEQUENCE [LARGE SCALE GENOMIC DNA]</scope>
    <source>
        <strain evidence="2">HYR1</strain>
    </source>
</reference>
<keyword evidence="1" id="KW-1133">Transmembrane helix</keyword>
<sequence>MTSNKSSNSSFGLQTPKLNFFLVSIQKCSESNPTVYCKYSASLITFGHLCLLFYFPLMFYRMSKLGNRFRNHYNLSFLWLCSLILMFSIDILEFLVTHDQNLYSMVIISATILNITLGFIFSFKYIRTYSKNGAIYKQILTIAFSVSLFVIIIVARVITRKSLLKINKYDQETYTKVHQNIRNNFARTMTNSSYALWILGSFFFIFYSSILPIDPAYDFIHLRNYFLLTTLIVIISQDIYFYRQKKSLDNRLNGFMLKNIKPDMQTNLASNPSKQEKILKFTDNVFNDEQSTISFRIQFLISTGLMFTSVSSPVYRYLTLVIHPLIQIDNNIWIIKNIMSFLYSSKPFSSFDSFGVNGLRKKSLNKPKEYEHFRRRQNRPKPMIYLKNQKLCDPINRLKSCTDKNMRNDSFGTYSLVFFYVFQMPYQHFFGNYQILGSTVEKYLKNILPNGSTILIK</sequence>
<protein>
    <submittedName>
        <fullName evidence="2">Uncharacterized protein</fullName>
    </submittedName>
</protein>
<keyword evidence="1" id="KW-0472">Membrane</keyword>
<feature type="transmembrane region" description="Helical" evidence="1">
    <location>
        <begin position="72"/>
        <end position="96"/>
    </location>
</feature>
<dbReference type="AlphaFoldDB" id="A0A3M7SYQ8"/>